<accession>A0A098TKH0</accession>
<keyword evidence="3" id="KW-1185">Reference proteome</keyword>
<keyword evidence="1" id="KW-0472">Membrane</keyword>
<evidence type="ECO:0000313" key="2">
    <source>
        <dbReference type="EMBL" id="KGF72347.1"/>
    </source>
</evidence>
<dbReference type="AlphaFoldDB" id="A0A098TKH0"/>
<keyword evidence="1" id="KW-1133">Transmembrane helix</keyword>
<evidence type="ECO:0000256" key="1">
    <source>
        <dbReference type="SAM" id="Phobius"/>
    </source>
</evidence>
<feature type="transmembrane region" description="Helical" evidence="1">
    <location>
        <begin position="21"/>
        <end position="42"/>
    </location>
</feature>
<evidence type="ECO:0000313" key="3">
    <source>
        <dbReference type="Proteomes" id="UP000030170"/>
    </source>
</evidence>
<name>A0A098TKH0_9CYAN</name>
<proteinExistence type="predicted"/>
<dbReference type="Proteomes" id="UP000030170">
    <property type="component" value="Unassembled WGS sequence"/>
</dbReference>
<protein>
    <submittedName>
        <fullName evidence="2">Uncharacterized protein</fullName>
    </submittedName>
</protein>
<gene>
    <name evidence="2" type="ORF">DO97_09670</name>
</gene>
<comment type="caution">
    <text evidence="2">The sequence shown here is derived from an EMBL/GenBank/DDBJ whole genome shotgun (WGS) entry which is preliminary data.</text>
</comment>
<dbReference type="EMBL" id="JJML01000029">
    <property type="protein sequence ID" value="KGF72347.1"/>
    <property type="molecule type" value="Genomic_DNA"/>
</dbReference>
<organism evidence="2 3">
    <name type="scientific">Neosynechococcus sphagnicola sy1</name>
    <dbReference type="NCBI Taxonomy" id="1497020"/>
    <lineage>
        <taxon>Bacteria</taxon>
        <taxon>Bacillati</taxon>
        <taxon>Cyanobacteriota</taxon>
        <taxon>Cyanophyceae</taxon>
        <taxon>Neosynechococcales</taxon>
        <taxon>Neosynechococcaceae</taxon>
        <taxon>Neosynechococcus</taxon>
    </lineage>
</organism>
<sequence length="132" mass="15053">MRVLFLIQINFQKISHRCQQIFQSLSLKLVSLGGLIMMTASLPMRYLHFMMMSNSGIYRMKCGTEFIPRQNLEAFQSGYKVPAKHPVKVGSSSASLVIPTNLFRNLLLKVMSMFIHLQTIGLARVLISEMEE</sequence>
<keyword evidence="1" id="KW-0812">Transmembrane</keyword>
<reference evidence="2 3" key="1">
    <citation type="journal article" date="2014" name="Mol. Ecol.">
        <title>Evolution of Synechococcus.</title>
        <authorList>
            <person name="Dvorak P."/>
            <person name="Casamatta D."/>
            <person name="Hasler P."/>
            <person name="Poulickova A."/>
            <person name="Ondrej V."/>
            <person name="Sanges R."/>
        </authorList>
    </citation>
    <scope>NUCLEOTIDE SEQUENCE [LARGE SCALE GENOMIC DNA]</scope>
    <source>
        <strain evidence="2 3">CAUP A 1101</strain>
    </source>
</reference>